<comment type="subcellular location">
    <subcellularLocation>
        <location evidence="6">Cell membrane</location>
        <topology evidence="6">Multi-pass membrane protein</topology>
    </subcellularLocation>
    <subcellularLocation>
        <location evidence="1">Membrane</location>
    </subcellularLocation>
</comment>
<evidence type="ECO:0000256" key="5">
    <source>
        <dbReference type="ARBA" id="ARBA00023136"/>
    </source>
</evidence>
<protein>
    <recommendedName>
        <fullName evidence="6">SURF1-like protein</fullName>
    </recommendedName>
</protein>
<dbReference type="PROSITE" id="PS50895">
    <property type="entry name" value="SURF1"/>
    <property type="match status" value="1"/>
</dbReference>
<evidence type="ECO:0000256" key="6">
    <source>
        <dbReference type="RuleBase" id="RU363076"/>
    </source>
</evidence>
<dbReference type="EMBL" id="WIXK01000005">
    <property type="protein sequence ID" value="MQY43111.1"/>
    <property type="molecule type" value="Genomic_DNA"/>
</dbReference>
<evidence type="ECO:0000256" key="4">
    <source>
        <dbReference type="ARBA" id="ARBA00022989"/>
    </source>
</evidence>
<keyword evidence="6" id="KW-1003">Cell membrane</keyword>
<gene>
    <name evidence="7" type="ORF">GG681_10705</name>
</gene>
<evidence type="ECO:0000256" key="2">
    <source>
        <dbReference type="ARBA" id="ARBA00007165"/>
    </source>
</evidence>
<dbReference type="GO" id="GO:0005886">
    <property type="term" value="C:plasma membrane"/>
    <property type="evidence" value="ECO:0007669"/>
    <property type="project" value="UniProtKB-SubCell"/>
</dbReference>
<comment type="caution">
    <text evidence="6">Lacks conserved residue(s) required for the propagation of feature annotation.</text>
</comment>
<evidence type="ECO:0000256" key="1">
    <source>
        <dbReference type="ARBA" id="ARBA00004370"/>
    </source>
</evidence>
<organism evidence="7 8">
    <name type="scientific">Tritonibacter aquimaris</name>
    <dbReference type="NCBI Taxonomy" id="2663379"/>
    <lineage>
        <taxon>Bacteria</taxon>
        <taxon>Pseudomonadati</taxon>
        <taxon>Pseudomonadota</taxon>
        <taxon>Alphaproteobacteria</taxon>
        <taxon>Rhodobacterales</taxon>
        <taxon>Paracoccaceae</taxon>
        <taxon>Tritonibacter</taxon>
    </lineage>
</organism>
<reference evidence="7 8" key="1">
    <citation type="submission" date="2019-10" db="EMBL/GenBank/DDBJ databases">
        <title>Epibacterium sp. nov., isolated from seawater.</title>
        <authorList>
            <person name="Zhang X."/>
            <person name="Li N."/>
        </authorList>
    </citation>
    <scope>NUCLEOTIDE SEQUENCE [LARGE SCALE GENOMIC DNA]</scope>
    <source>
        <strain evidence="7 8">SM1969</strain>
    </source>
</reference>
<dbReference type="RefSeq" id="WP_153547964.1">
    <property type="nucleotide sequence ID" value="NZ_WIXK01000005.1"/>
</dbReference>
<accession>A0A844AYU1</accession>
<dbReference type="AlphaFoldDB" id="A0A844AYU1"/>
<comment type="caution">
    <text evidence="7">The sequence shown here is derived from an EMBL/GenBank/DDBJ whole genome shotgun (WGS) entry which is preliminary data.</text>
</comment>
<dbReference type="PANTHER" id="PTHR23427">
    <property type="entry name" value="SURFEIT LOCUS PROTEIN"/>
    <property type="match status" value="1"/>
</dbReference>
<name>A0A844AYU1_9RHOB</name>
<evidence type="ECO:0000313" key="8">
    <source>
        <dbReference type="Proteomes" id="UP000436694"/>
    </source>
</evidence>
<dbReference type="CDD" id="cd06662">
    <property type="entry name" value="SURF1"/>
    <property type="match status" value="1"/>
</dbReference>
<proteinExistence type="inferred from homology"/>
<dbReference type="InterPro" id="IPR002994">
    <property type="entry name" value="Surf1/Shy1"/>
</dbReference>
<keyword evidence="8" id="KW-1185">Reference proteome</keyword>
<keyword evidence="4 6" id="KW-1133">Transmembrane helix</keyword>
<keyword evidence="3 6" id="KW-0812">Transmembrane</keyword>
<comment type="similarity">
    <text evidence="2 6">Belongs to the SURF1 family.</text>
</comment>
<dbReference type="Proteomes" id="UP000436694">
    <property type="component" value="Unassembled WGS sequence"/>
</dbReference>
<evidence type="ECO:0000313" key="7">
    <source>
        <dbReference type="EMBL" id="MQY43111.1"/>
    </source>
</evidence>
<feature type="transmembrane region" description="Helical" evidence="6">
    <location>
        <begin position="194"/>
        <end position="215"/>
    </location>
</feature>
<dbReference type="PANTHER" id="PTHR23427:SF2">
    <property type="entry name" value="SURFEIT LOCUS PROTEIN 1"/>
    <property type="match status" value="1"/>
</dbReference>
<evidence type="ECO:0000256" key="3">
    <source>
        <dbReference type="ARBA" id="ARBA00022692"/>
    </source>
</evidence>
<keyword evidence="5 6" id="KW-0472">Membrane</keyword>
<sequence>MRAFWFLAIVGVLGSGLLLWLGSWQLQRLAWKNAVLAELETSIAADPVALPQTPDETRDKYRAVAATGEILAGEIHVWTAGKTGAGYRVISPFNSKTLGPILVDRGFIPSAAKQDTRPLGPVTLVGNLHWPDEQSGFTPDADLTGNVWYARDVATMAAALNTQPVLIVLRQTPPGHDAIQPIPLTATGIPNDHLQYAITWFSLAAIWAGMTFYFLRRAGFKPKGSN</sequence>
<dbReference type="InterPro" id="IPR045214">
    <property type="entry name" value="Surf1/Surf4"/>
</dbReference>
<dbReference type="Pfam" id="PF02104">
    <property type="entry name" value="SURF1"/>
    <property type="match status" value="1"/>
</dbReference>